<keyword evidence="2" id="KW-1185">Reference proteome</keyword>
<dbReference type="KEGG" id="emar:D1013_12855"/>
<dbReference type="GO" id="GO:0017168">
    <property type="term" value="F:5-oxoprolinase (ATP-hydrolyzing) activity"/>
    <property type="evidence" value="ECO:0007669"/>
    <property type="project" value="UniProtKB-EC"/>
</dbReference>
<protein>
    <submittedName>
        <fullName evidence="1">5-oxoprolinase subunit PxpA</fullName>
        <ecNumber evidence="1">3.5.2.9</ecNumber>
    </submittedName>
</protein>
<evidence type="ECO:0000313" key="2">
    <source>
        <dbReference type="Proteomes" id="UP000276309"/>
    </source>
</evidence>
<dbReference type="PANTHER" id="PTHR30292:SF0">
    <property type="entry name" value="5-OXOPROLINASE SUBUNIT A"/>
    <property type="match status" value="1"/>
</dbReference>
<dbReference type="NCBIfam" id="NF003814">
    <property type="entry name" value="PRK05406.1-3"/>
    <property type="match status" value="1"/>
</dbReference>
<dbReference type="Proteomes" id="UP000276309">
    <property type="component" value="Chromosome"/>
</dbReference>
<organism evidence="1 2">
    <name type="scientific">Euzebyella marina</name>
    <dbReference type="NCBI Taxonomy" id="1761453"/>
    <lineage>
        <taxon>Bacteria</taxon>
        <taxon>Pseudomonadati</taxon>
        <taxon>Bacteroidota</taxon>
        <taxon>Flavobacteriia</taxon>
        <taxon>Flavobacteriales</taxon>
        <taxon>Flavobacteriaceae</taxon>
        <taxon>Euzebyella</taxon>
    </lineage>
</organism>
<dbReference type="EMBL" id="CP032050">
    <property type="protein sequence ID" value="AYN69738.1"/>
    <property type="molecule type" value="Genomic_DNA"/>
</dbReference>
<dbReference type="Gene3D" id="3.20.20.370">
    <property type="entry name" value="Glycoside hydrolase/deacetylase"/>
    <property type="match status" value="1"/>
</dbReference>
<sequence length="242" mass="27067">MNLELNCDAGEGMANEERLFGYIDSCSIACGGHFGNHHTMINTVRLGLQNDLNVGAHPSYPDLENFGRKSIEIDRNVLKRSIKSQIGQLKAIVDNEGGCLHHIKAHGALYNDMAASKDLSEVFLESIEDYKEGLFLFVPYQSEIEKLAIENGFKIKYEAFADRNYNSNLKLVSRQEPNALIEDPNQALEHILMMREEGMVKTIGGDKLPIKADTFCVHGDTASAFKIVSYIRQAIPNQKPKH</sequence>
<reference evidence="1 2" key="1">
    <citation type="submission" date="2018-08" db="EMBL/GenBank/DDBJ databases">
        <title>The reduced genetic potential of extracellular carbohydrate catabolism in Euzebyella marina RN62, a Flavobacteriia bacterium isolated from the hadal water.</title>
        <authorList>
            <person name="Xue C."/>
        </authorList>
    </citation>
    <scope>NUCLEOTIDE SEQUENCE [LARGE SCALE GENOMIC DNA]</scope>
    <source>
        <strain evidence="1 2">RN62</strain>
    </source>
</reference>
<dbReference type="SUPFAM" id="SSF88713">
    <property type="entry name" value="Glycoside hydrolase/deacetylase"/>
    <property type="match status" value="1"/>
</dbReference>
<dbReference type="RefSeq" id="WP_121850726.1">
    <property type="nucleotide sequence ID" value="NZ_CP032050.1"/>
</dbReference>
<proteinExistence type="predicted"/>
<dbReference type="OrthoDB" id="9773478at2"/>
<dbReference type="InterPro" id="IPR011330">
    <property type="entry name" value="Glyco_hydro/deAcase_b/a-brl"/>
</dbReference>
<dbReference type="PANTHER" id="PTHR30292">
    <property type="entry name" value="UNCHARACTERIZED PROTEIN YBGL-RELATED"/>
    <property type="match status" value="1"/>
</dbReference>
<dbReference type="GO" id="GO:0005975">
    <property type="term" value="P:carbohydrate metabolic process"/>
    <property type="evidence" value="ECO:0007669"/>
    <property type="project" value="InterPro"/>
</dbReference>
<dbReference type="NCBIfam" id="NF003816">
    <property type="entry name" value="PRK05406.1-5"/>
    <property type="match status" value="1"/>
</dbReference>
<name>A0A3G2LBX0_9FLAO</name>
<dbReference type="Pfam" id="PF03746">
    <property type="entry name" value="LamB_YcsF"/>
    <property type="match status" value="1"/>
</dbReference>
<keyword evidence="1" id="KW-0378">Hydrolase</keyword>
<evidence type="ECO:0000313" key="1">
    <source>
        <dbReference type="EMBL" id="AYN69738.1"/>
    </source>
</evidence>
<dbReference type="EC" id="3.5.2.9" evidence="1"/>
<dbReference type="AlphaFoldDB" id="A0A3G2LBX0"/>
<dbReference type="CDD" id="cd10801">
    <property type="entry name" value="LamB_YcsF_like_1"/>
    <property type="match status" value="1"/>
</dbReference>
<accession>A0A3G2LBX0</accession>
<gene>
    <name evidence="1" type="primary">pxpA</name>
    <name evidence="1" type="ORF">D1013_12855</name>
</gene>
<dbReference type="InterPro" id="IPR005501">
    <property type="entry name" value="LamB/YcsF/PxpA-like"/>
</dbReference>